<organism evidence="1 2">
    <name type="scientific">Apiospora arundinis</name>
    <dbReference type="NCBI Taxonomy" id="335852"/>
    <lineage>
        <taxon>Eukaryota</taxon>
        <taxon>Fungi</taxon>
        <taxon>Dikarya</taxon>
        <taxon>Ascomycota</taxon>
        <taxon>Pezizomycotina</taxon>
        <taxon>Sordariomycetes</taxon>
        <taxon>Xylariomycetidae</taxon>
        <taxon>Amphisphaeriales</taxon>
        <taxon>Apiosporaceae</taxon>
        <taxon>Apiospora</taxon>
    </lineage>
</organism>
<proteinExistence type="predicted"/>
<protein>
    <recommendedName>
        <fullName evidence="3">Secreted protein</fullName>
    </recommendedName>
</protein>
<reference evidence="1 2" key="1">
    <citation type="journal article" date="2024" name="IMA Fungus">
        <title>Apiospora arundinis, a panoply of carbohydrate-active enzymes and secondary metabolites.</title>
        <authorList>
            <person name="Sorensen T."/>
            <person name="Petersen C."/>
            <person name="Muurmann A.T."/>
            <person name="Christiansen J.V."/>
            <person name="Brundto M.L."/>
            <person name="Overgaard C.K."/>
            <person name="Boysen A.T."/>
            <person name="Wollenberg R.D."/>
            <person name="Larsen T.O."/>
            <person name="Sorensen J.L."/>
            <person name="Nielsen K.L."/>
            <person name="Sondergaard T.E."/>
        </authorList>
    </citation>
    <scope>NUCLEOTIDE SEQUENCE [LARGE SCALE GENOMIC DNA]</scope>
    <source>
        <strain evidence="1 2">AAU 773</strain>
    </source>
</reference>
<evidence type="ECO:0000313" key="1">
    <source>
        <dbReference type="EMBL" id="KAK8852276.1"/>
    </source>
</evidence>
<gene>
    <name evidence="1" type="ORF">PGQ11_014755</name>
</gene>
<dbReference type="Proteomes" id="UP001390339">
    <property type="component" value="Unassembled WGS sequence"/>
</dbReference>
<comment type="caution">
    <text evidence="1">The sequence shown here is derived from an EMBL/GenBank/DDBJ whole genome shotgun (WGS) entry which is preliminary data.</text>
</comment>
<evidence type="ECO:0000313" key="2">
    <source>
        <dbReference type="Proteomes" id="UP001390339"/>
    </source>
</evidence>
<name>A0ABR2HT59_9PEZI</name>
<accession>A0ABR2HT59</accession>
<dbReference type="EMBL" id="JAPCWZ010000009">
    <property type="protein sequence ID" value="KAK8852276.1"/>
    <property type="molecule type" value="Genomic_DNA"/>
</dbReference>
<evidence type="ECO:0008006" key="3">
    <source>
        <dbReference type="Google" id="ProtNLM"/>
    </source>
</evidence>
<sequence length="95" mass="10148">MPRSRVYLSVSPGLAHAELGAAGYCKPKQAQQPSVVVVTVTRPIFAGWQWEFVSGSGPTTTGSNVLALISYTSGRSYEICLATEDPHHFPPSTAQ</sequence>
<keyword evidence="2" id="KW-1185">Reference proteome</keyword>